<proteinExistence type="predicted"/>
<feature type="region of interest" description="Disordered" evidence="1">
    <location>
        <begin position="1"/>
        <end position="100"/>
    </location>
</feature>
<dbReference type="AlphaFoldDB" id="A0A080WGT6"/>
<dbReference type="HOGENOM" id="CLU_2308070_0_0_1"/>
<gene>
    <name evidence="2" type="ORF">TERG_11651</name>
</gene>
<dbReference type="InParanoid" id="A0A080WGT6"/>
<evidence type="ECO:0000313" key="2">
    <source>
        <dbReference type="EMBL" id="KFL60424.1"/>
    </source>
</evidence>
<dbReference type="GeneID" id="71777058"/>
<organism evidence="2 3">
    <name type="scientific">Trichophyton rubrum (strain ATCC MYA-4607 / CBS 118892)</name>
    <name type="common">Athlete's foot fungus</name>
    <dbReference type="NCBI Taxonomy" id="559305"/>
    <lineage>
        <taxon>Eukaryota</taxon>
        <taxon>Fungi</taxon>
        <taxon>Dikarya</taxon>
        <taxon>Ascomycota</taxon>
        <taxon>Pezizomycotina</taxon>
        <taxon>Eurotiomycetes</taxon>
        <taxon>Eurotiomycetidae</taxon>
        <taxon>Onygenales</taxon>
        <taxon>Arthrodermataceae</taxon>
        <taxon>Trichophyton</taxon>
    </lineage>
</organism>
<reference evidence="3" key="1">
    <citation type="journal article" date="2012" name="MBio">
        <title>Comparative genome analysis of Trichophyton rubrum and related dermatophytes reveals candidate genes involved in infection.</title>
        <authorList>
            <person name="Martinez D.A."/>
            <person name="Oliver B.G."/>
            <person name="Graeser Y."/>
            <person name="Goldberg J.M."/>
            <person name="Li W."/>
            <person name="Martinez-Rossi N.M."/>
            <person name="Monod M."/>
            <person name="Shelest E."/>
            <person name="Barton R.C."/>
            <person name="Birch E."/>
            <person name="Brakhage A.A."/>
            <person name="Chen Z."/>
            <person name="Gurr S.J."/>
            <person name="Heiman D."/>
            <person name="Heitman J."/>
            <person name="Kosti I."/>
            <person name="Rossi A."/>
            <person name="Saif S."/>
            <person name="Samalova M."/>
            <person name="Saunders C.W."/>
            <person name="Shea T."/>
            <person name="Summerbell R.C."/>
            <person name="Xu J."/>
            <person name="Young S."/>
            <person name="Zeng Q."/>
            <person name="Birren B.W."/>
            <person name="Cuomo C.A."/>
            <person name="White T.C."/>
        </authorList>
    </citation>
    <scope>NUCLEOTIDE SEQUENCE [LARGE SCALE GENOMIC DNA]</scope>
    <source>
        <strain evidence="3">ATCC MYA-4607 / CBS 118892</strain>
    </source>
</reference>
<dbReference type="VEuPathDB" id="FungiDB:TERG_11651"/>
<accession>A0A080WGT6</accession>
<sequence length="100" mass="11424">MEYIAGRSRGGGREKERKERNKMKQYRNTARQAGREKRSQGQGVCRRTDTEQSRSQRQTTGARGKVSKIVKSQISRRRKHQGVLSTGRVPMGKKGGYKVM</sequence>
<dbReference type="EMBL" id="GG700648">
    <property type="protein sequence ID" value="KFL60424.1"/>
    <property type="molecule type" value="Genomic_DNA"/>
</dbReference>
<dbReference type="RefSeq" id="XP_047605271.1">
    <property type="nucleotide sequence ID" value="XM_047750733.1"/>
</dbReference>
<protein>
    <submittedName>
        <fullName evidence="2">Uncharacterized protein</fullName>
    </submittedName>
</protein>
<keyword evidence="3" id="KW-1185">Reference proteome</keyword>
<evidence type="ECO:0000313" key="3">
    <source>
        <dbReference type="Proteomes" id="UP000008864"/>
    </source>
</evidence>
<evidence type="ECO:0000256" key="1">
    <source>
        <dbReference type="SAM" id="MobiDB-lite"/>
    </source>
</evidence>
<dbReference type="Proteomes" id="UP000008864">
    <property type="component" value="Unassembled WGS sequence"/>
</dbReference>
<name>A0A080WGT6_TRIRC</name>